<evidence type="ECO:0000313" key="4">
    <source>
        <dbReference type="Proteomes" id="UP000184088"/>
    </source>
</evidence>
<comment type="similarity">
    <text evidence="1">Belongs to the bacterial sugar transferase family.</text>
</comment>
<keyword evidence="3" id="KW-0808">Transferase</keyword>
<keyword evidence="4" id="KW-1185">Reference proteome</keyword>
<dbReference type="STRING" id="1121256.SAMN02746089_02081"/>
<dbReference type="PANTHER" id="PTHR30576:SF0">
    <property type="entry name" value="UNDECAPRENYL-PHOSPHATE N-ACETYLGALACTOSAMINYL 1-PHOSPHATE TRANSFERASE-RELATED"/>
    <property type="match status" value="1"/>
</dbReference>
<dbReference type="AlphaFoldDB" id="A0A1M5CC26"/>
<dbReference type="GO" id="GO:0016780">
    <property type="term" value="F:phosphotransferase activity, for other substituted phosphate groups"/>
    <property type="evidence" value="ECO:0007669"/>
    <property type="project" value="TreeGrafter"/>
</dbReference>
<dbReference type="PANTHER" id="PTHR30576">
    <property type="entry name" value="COLANIC BIOSYNTHESIS UDP-GLUCOSE LIPID CARRIER TRANSFERASE"/>
    <property type="match status" value="1"/>
</dbReference>
<evidence type="ECO:0000256" key="1">
    <source>
        <dbReference type="ARBA" id="ARBA00006464"/>
    </source>
</evidence>
<feature type="domain" description="Bacterial sugar transferase" evidence="2">
    <location>
        <begin position="2"/>
        <end position="162"/>
    </location>
</feature>
<reference evidence="3 4" key="1">
    <citation type="submission" date="2016-11" db="EMBL/GenBank/DDBJ databases">
        <authorList>
            <person name="Jaros S."/>
            <person name="Januszkiewicz K."/>
            <person name="Wedrychowicz H."/>
        </authorList>
    </citation>
    <scope>NUCLEOTIDE SEQUENCE [LARGE SCALE GENOMIC DNA]</scope>
    <source>
        <strain evidence="3 4">DSM 17918</strain>
    </source>
</reference>
<dbReference type="Proteomes" id="UP000184088">
    <property type="component" value="Unassembled WGS sequence"/>
</dbReference>
<gene>
    <name evidence="3" type="ORF">SAMN02746089_02081</name>
</gene>
<name>A0A1M5CC26_9THEO</name>
<evidence type="ECO:0000313" key="3">
    <source>
        <dbReference type="EMBL" id="SHF52147.1"/>
    </source>
</evidence>
<organism evidence="3 4">
    <name type="scientific">Caldanaerobius fijiensis DSM 17918</name>
    <dbReference type="NCBI Taxonomy" id="1121256"/>
    <lineage>
        <taxon>Bacteria</taxon>
        <taxon>Bacillati</taxon>
        <taxon>Bacillota</taxon>
        <taxon>Clostridia</taxon>
        <taxon>Thermoanaerobacterales</taxon>
        <taxon>Thermoanaerobacteraceae</taxon>
        <taxon>Caldanaerobius</taxon>
    </lineage>
</organism>
<proteinExistence type="inferred from homology"/>
<dbReference type="EMBL" id="FQVH01000027">
    <property type="protein sequence ID" value="SHF52147.1"/>
    <property type="molecule type" value="Genomic_DNA"/>
</dbReference>
<protein>
    <submittedName>
        <fullName evidence="3">Sugar transferase involved in LPS biosynthesis (Colanic, teichoic acid)</fullName>
    </submittedName>
</protein>
<dbReference type="InterPro" id="IPR003362">
    <property type="entry name" value="Bact_transf"/>
</dbReference>
<sequence length="198" mass="22890">MLIIALLIKLTSPGPIIYKQVRITEKNREFNIYKFRTMYKDAEKLTGPVLATDDDPRITKVGKILRAARLDELPQLFNVLKGEMSFVGPRPERPFFVAQFEKQHPTYTYRHNVKAGITGLAQVLGKYTTDFDDKLRFDLMYITNYSIWLDIKIILLTIKTAFMKEASSGVKDDMTLNQLLESLNYNVYREVGVTKLDK</sequence>
<evidence type="ECO:0000259" key="2">
    <source>
        <dbReference type="Pfam" id="PF02397"/>
    </source>
</evidence>
<accession>A0A1M5CC26</accession>
<dbReference type="Pfam" id="PF02397">
    <property type="entry name" value="Bac_transf"/>
    <property type="match status" value="1"/>
</dbReference>